<dbReference type="Proteomes" id="UP000217784">
    <property type="component" value="Unassembled WGS sequence"/>
</dbReference>
<dbReference type="InterPro" id="IPR021949">
    <property type="entry name" value="DUF3566_TM"/>
</dbReference>
<accession>A0A2A2H198</accession>
<keyword evidence="4" id="KW-1185">Reference proteome</keyword>
<keyword evidence="1" id="KW-1133">Transmembrane helix</keyword>
<evidence type="ECO:0000259" key="2">
    <source>
        <dbReference type="Pfam" id="PF12089"/>
    </source>
</evidence>
<name>A0A2A2H198_METBR</name>
<feature type="transmembrane region" description="Helical" evidence="1">
    <location>
        <begin position="257"/>
        <end position="290"/>
    </location>
</feature>
<protein>
    <recommendedName>
        <fullName evidence="2">DUF3566 domain-containing protein</fullName>
    </recommendedName>
</protein>
<gene>
    <name evidence="3" type="ORF">ASJ80_07880</name>
</gene>
<reference evidence="3 4" key="1">
    <citation type="journal article" date="2017" name="BMC Genomics">
        <title>Genomic analysis of methanogenic archaea reveals a shift towards energy conservation.</title>
        <authorList>
            <person name="Gilmore S.P."/>
            <person name="Henske J.K."/>
            <person name="Sexton J.A."/>
            <person name="Solomon K.V."/>
            <person name="Seppala S."/>
            <person name="Yoo J.I."/>
            <person name="Huyett L.M."/>
            <person name="Pressman A."/>
            <person name="Cogan J.Z."/>
            <person name="Kivenson V."/>
            <person name="Peng X."/>
            <person name="Tan Y."/>
            <person name="Valentine D.L."/>
            <person name="O'Malley M.A."/>
        </authorList>
    </citation>
    <scope>NUCLEOTIDE SEQUENCE [LARGE SCALE GENOMIC DNA]</scope>
    <source>
        <strain evidence="3 4">M.o.H.</strain>
    </source>
</reference>
<evidence type="ECO:0000313" key="3">
    <source>
        <dbReference type="EMBL" id="PAV03178.1"/>
    </source>
</evidence>
<dbReference type="RefSeq" id="WP_069584042.1">
    <property type="nucleotide sequence ID" value="NZ_LMVM01000040.1"/>
</dbReference>
<dbReference type="EMBL" id="LMVM01000040">
    <property type="protein sequence ID" value="PAV03178.1"/>
    <property type="molecule type" value="Genomic_DNA"/>
</dbReference>
<feature type="transmembrane region" description="Helical" evidence="1">
    <location>
        <begin position="108"/>
        <end position="138"/>
    </location>
</feature>
<comment type="caution">
    <text evidence="3">The sequence shown here is derived from an EMBL/GenBank/DDBJ whole genome shotgun (WGS) entry which is preliminary data.</text>
</comment>
<keyword evidence="1" id="KW-0812">Transmembrane</keyword>
<feature type="domain" description="DUF3566" evidence="2">
    <location>
        <begin position="100"/>
        <end position="212"/>
    </location>
</feature>
<keyword evidence="1" id="KW-0472">Membrane</keyword>
<feature type="transmembrane region" description="Helical" evidence="1">
    <location>
        <begin position="54"/>
        <end position="87"/>
    </location>
</feature>
<sequence>MVDIKEIKSIEIVPYTLMTSSINAVWAFLYAIFTLILGLIPFAISPTAANSTALWFYIASIVSSPVGSFVLGVLQSFLFALIYNLLVPKLGGIKLGLEDLREIKSIPVMPFALITSTISAIFVLIIALIVMPLVAAYIPVVSQIASSLPLNGTNVTAESISSLGTFGVIGSILSIIILPITTFVIVFVINVILAALYNLIAPRVGGIKLEFTADAENMYEILSVAPVQLALITAIIAAICGIIIGIIAVIISALYGVAIIGVMFLAGFTIGFMVGAFIAYAILALIYNFLRPKIGGIKLELQ</sequence>
<evidence type="ECO:0000313" key="4">
    <source>
        <dbReference type="Proteomes" id="UP000217784"/>
    </source>
</evidence>
<dbReference type="Pfam" id="PF12089">
    <property type="entry name" value="DUF3566"/>
    <property type="match status" value="1"/>
</dbReference>
<dbReference type="OrthoDB" id="71512at2157"/>
<evidence type="ECO:0000256" key="1">
    <source>
        <dbReference type="SAM" id="Phobius"/>
    </source>
</evidence>
<feature type="transmembrane region" description="Helical" evidence="1">
    <location>
        <begin position="21"/>
        <end position="42"/>
    </location>
</feature>
<proteinExistence type="predicted"/>
<feature type="transmembrane region" description="Helical" evidence="1">
    <location>
        <begin position="221"/>
        <end position="251"/>
    </location>
</feature>
<dbReference type="AlphaFoldDB" id="A0A2A2H198"/>
<organism evidence="3 4">
    <name type="scientific">Methanobacterium bryantii</name>
    <dbReference type="NCBI Taxonomy" id="2161"/>
    <lineage>
        <taxon>Archaea</taxon>
        <taxon>Methanobacteriati</taxon>
        <taxon>Methanobacteriota</taxon>
        <taxon>Methanomada group</taxon>
        <taxon>Methanobacteria</taxon>
        <taxon>Methanobacteriales</taxon>
        <taxon>Methanobacteriaceae</taxon>
        <taxon>Methanobacterium</taxon>
    </lineage>
</organism>
<feature type="transmembrane region" description="Helical" evidence="1">
    <location>
        <begin position="172"/>
        <end position="200"/>
    </location>
</feature>